<keyword evidence="7" id="KW-1133">Transmembrane helix</keyword>
<feature type="transmembrane region" description="Helical" evidence="7">
    <location>
        <begin position="21"/>
        <end position="44"/>
    </location>
</feature>
<gene>
    <name evidence="8" type="ORF">CSSPJE1EN1_LOCUS25941</name>
</gene>
<dbReference type="SUPFAM" id="SSF51445">
    <property type="entry name" value="(Trans)glycosidases"/>
    <property type="match status" value="1"/>
</dbReference>
<dbReference type="InterPro" id="IPR050386">
    <property type="entry name" value="Glycosyl_hydrolase_5"/>
</dbReference>
<comment type="catalytic activity">
    <reaction evidence="5">
        <text>Successive hydrolysis of beta-D-glucose units from the non-reducing ends of (1-&gt;3)-beta-D-glucans, releasing alpha-glucose.</text>
        <dbReference type="EC" id="3.2.1.58"/>
    </reaction>
</comment>
<name>A0ABP0V7Z4_9BRYO</name>
<keyword evidence="3" id="KW-0326">Glycosidase</keyword>
<comment type="caution">
    <text evidence="8">The sequence shown here is derived from an EMBL/GenBank/DDBJ whole genome shotgun (WGS) entry which is preliminary data.</text>
</comment>
<evidence type="ECO:0000256" key="1">
    <source>
        <dbReference type="ARBA" id="ARBA00022801"/>
    </source>
</evidence>
<proteinExistence type="predicted"/>
<accession>A0ABP0V7Z4</accession>
<evidence type="ECO:0000256" key="6">
    <source>
        <dbReference type="ARBA" id="ARBA00038929"/>
    </source>
</evidence>
<organism evidence="8 9">
    <name type="scientific">Sphagnum jensenii</name>
    <dbReference type="NCBI Taxonomy" id="128206"/>
    <lineage>
        <taxon>Eukaryota</taxon>
        <taxon>Viridiplantae</taxon>
        <taxon>Streptophyta</taxon>
        <taxon>Embryophyta</taxon>
        <taxon>Bryophyta</taxon>
        <taxon>Sphagnophytina</taxon>
        <taxon>Sphagnopsida</taxon>
        <taxon>Sphagnales</taxon>
        <taxon>Sphagnaceae</taxon>
        <taxon>Sphagnum</taxon>
    </lineage>
</organism>
<keyword evidence="4" id="KW-0961">Cell wall biogenesis/degradation</keyword>
<dbReference type="Proteomes" id="UP001497444">
    <property type="component" value="Unassembled WGS sequence"/>
</dbReference>
<sequence>VGSVPSFLIQFRSYSVLKENFQFYSVPIPVLVILVLNLCVSTYGQSPCQTNRLNAVKSGQQKVRGTNLGSWFVLESWMAPRPWDENGCDKGNDGGSYLLEKCLGDRAKSVMENHWSSFITESDFVEMSRHGVNLVRIPVGWWQVN</sequence>
<dbReference type="PANTHER" id="PTHR31297">
    <property type="entry name" value="GLUCAN ENDO-1,6-BETA-GLUCOSIDASE B"/>
    <property type="match status" value="1"/>
</dbReference>
<feature type="non-terminal residue" evidence="8">
    <location>
        <position position="145"/>
    </location>
</feature>
<evidence type="ECO:0000256" key="4">
    <source>
        <dbReference type="ARBA" id="ARBA00023316"/>
    </source>
</evidence>
<evidence type="ECO:0000256" key="3">
    <source>
        <dbReference type="ARBA" id="ARBA00023295"/>
    </source>
</evidence>
<evidence type="ECO:0000313" key="8">
    <source>
        <dbReference type="EMBL" id="CAK9250563.1"/>
    </source>
</evidence>
<keyword evidence="2" id="KW-0325">Glycoprotein</keyword>
<dbReference type="InterPro" id="IPR017853">
    <property type="entry name" value="GH"/>
</dbReference>
<evidence type="ECO:0000256" key="7">
    <source>
        <dbReference type="SAM" id="Phobius"/>
    </source>
</evidence>
<keyword evidence="7" id="KW-0812">Transmembrane</keyword>
<evidence type="ECO:0000256" key="5">
    <source>
        <dbReference type="ARBA" id="ARBA00036824"/>
    </source>
</evidence>
<feature type="non-terminal residue" evidence="8">
    <location>
        <position position="1"/>
    </location>
</feature>
<evidence type="ECO:0000256" key="2">
    <source>
        <dbReference type="ARBA" id="ARBA00023180"/>
    </source>
</evidence>
<keyword evidence="9" id="KW-1185">Reference proteome</keyword>
<keyword evidence="7" id="KW-0472">Membrane</keyword>
<dbReference type="PANTHER" id="PTHR31297:SF34">
    <property type="entry name" value="GLUCAN 1,3-BETA-GLUCOSIDASE 2"/>
    <property type="match status" value="1"/>
</dbReference>
<dbReference type="EMBL" id="CAXAQS010000193">
    <property type="protein sequence ID" value="CAK9250563.1"/>
    <property type="molecule type" value="Genomic_DNA"/>
</dbReference>
<dbReference type="Gene3D" id="3.20.20.80">
    <property type="entry name" value="Glycosidases"/>
    <property type="match status" value="1"/>
</dbReference>
<dbReference type="EC" id="3.2.1.58" evidence="6"/>
<reference evidence="8" key="1">
    <citation type="submission" date="2024-02" db="EMBL/GenBank/DDBJ databases">
        <authorList>
            <consortium name="ELIXIR-Norway"/>
            <consortium name="Elixir Norway"/>
        </authorList>
    </citation>
    <scope>NUCLEOTIDE SEQUENCE</scope>
</reference>
<keyword evidence="1" id="KW-0378">Hydrolase</keyword>
<evidence type="ECO:0000313" key="9">
    <source>
        <dbReference type="Proteomes" id="UP001497444"/>
    </source>
</evidence>
<protein>
    <recommendedName>
        <fullName evidence="6">glucan 1,3-beta-glucosidase</fullName>
        <ecNumber evidence="6">3.2.1.58</ecNumber>
    </recommendedName>
</protein>